<accession>A0AA86QWA0</accession>
<dbReference type="EMBL" id="CAXDID020000694">
    <property type="protein sequence ID" value="CAL6110737.1"/>
    <property type="molecule type" value="Genomic_DNA"/>
</dbReference>
<dbReference type="Proteomes" id="UP001642409">
    <property type="component" value="Unassembled WGS sequence"/>
</dbReference>
<evidence type="ECO:0000313" key="4">
    <source>
        <dbReference type="EMBL" id="CAL6110737.1"/>
    </source>
</evidence>
<dbReference type="AlphaFoldDB" id="A0AA86QWA0"/>
<dbReference type="EMBL" id="CATOUU010000954">
    <property type="protein sequence ID" value="CAI9962556.1"/>
    <property type="molecule type" value="Genomic_DNA"/>
</dbReference>
<gene>
    <name evidence="1" type="ORF">HINF_LOCUS50201</name>
    <name evidence="2" type="ORF">HINF_LOCUS50203</name>
    <name evidence="3" type="ORF">HINF_LOCUS76060</name>
    <name evidence="4" type="ORF">HINF_LOCUS76062</name>
</gene>
<evidence type="ECO:0000313" key="5">
    <source>
        <dbReference type="Proteomes" id="UP001642409"/>
    </source>
</evidence>
<name>A0AA86QWA0_9EUKA</name>
<protein>
    <submittedName>
        <fullName evidence="3">Hypothetical_protein</fullName>
    </submittedName>
</protein>
<evidence type="ECO:0000313" key="3">
    <source>
        <dbReference type="EMBL" id="CAL6110733.1"/>
    </source>
</evidence>
<keyword evidence="5" id="KW-1185">Reference proteome</keyword>
<dbReference type="EMBL" id="CAXDID020000694">
    <property type="protein sequence ID" value="CAL6110733.1"/>
    <property type="molecule type" value="Genomic_DNA"/>
</dbReference>
<reference evidence="1" key="1">
    <citation type="submission" date="2023-06" db="EMBL/GenBank/DDBJ databases">
        <authorList>
            <person name="Kurt Z."/>
        </authorList>
    </citation>
    <scope>NUCLEOTIDE SEQUENCE</scope>
</reference>
<sequence length="176" mass="20649">MHNNCINHWLSKHASLCERKRCRAQRAGCFVLLIQTDLRDLLCDSREVINISSRRSPFLTRHVSRTRSSETRFLADLKNSARQCISSQIGLDWKSTRVFPEMGAFKPLLVPQKSDSRCFGEELPCVNTLCIVKLLAITFSNTFRFRQSDEFQFTCLTHFKWRRKLTHQHNKLFRSV</sequence>
<organism evidence="1">
    <name type="scientific">Hexamita inflata</name>
    <dbReference type="NCBI Taxonomy" id="28002"/>
    <lineage>
        <taxon>Eukaryota</taxon>
        <taxon>Metamonada</taxon>
        <taxon>Diplomonadida</taxon>
        <taxon>Hexamitidae</taxon>
        <taxon>Hexamitinae</taxon>
        <taxon>Hexamita</taxon>
    </lineage>
</organism>
<comment type="caution">
    <text evidence="1">The sequence shown here is derived from an EMBL/GenBank/DDBJ whole genome shotgun (WGS) entry which is preliminary data.</text>
</comment>
<proteinExistence type="predicted"/>
<dbReference type="EMBL" id="CATOUU010000954">
    <property type="protein sequence ID" value="CAI9962558.1"/>
    <property type="molecule type" value="Genomic_DNA"/>
</dbReference>
<reference evidence="3 5" key="2">
    <citation type="submission" date="2024-07" db="EMBL/GenBank/DDBJ databases">
        <authorList>
            <person name="Akdeniz Z."/>
        </authorList>
    </citation>
    <scope>NUCLEOTIDE SEQUENCE [LARGE SCALE GENOMIC DNA]</scope>
</reference>
<evidence type="ECO:0000313" key="1">
    <source>
        <dbReference type="EMBL" id="CAI9962556.1"/>
    </source>
</evidence>
<evidence type="ECO:0000313" key="2">
    <source>
        <dbReference type="EMBL" id="CAI9962558.1"/>
    </source>
</evidence>